<evidence type="ECO:0000313" key="14">
    <source>
        <dbReference type="Proteomes" id="UP000001522"/>
    </source>
</evidence>
<feature type="binding site" evidence="10">
    <location>
        <position position="67"/>
    </location>
    <ligand>
        <name>(6S)-5-formyl-5,6,7,8-tetrahydrofolate</name>
        <dbReference type="ChEBI" id="CHEBI:57457"/>
    </ligand>
</feature>
<feature type="binding site" evidence="10">
    <location>
        <position position="10"/>
    </location>
    <ligand>
        <name>(6S)-5-formyl-5,6,7,8-tetrahydrofolate</name>
        <dbReference type="ChEBI" id="CHEBI:57457"/>
    </ligand>
</feature>
<keyword evidence="8 10" id="KW-0630">Potassium</keyword>
<dbReference type="InterPro" id="IPR025867">
    <property type="entry name" value="MnmE_helical"/>
</dbReference>
<dbReference type="PANTHER" id="PTHR42714:SF2">
    <property type="entry name" value="TRNA MODIFICATION GTPASE GTPBP3, MITOCHONDRIAL"/>
    <property type="match status" value="1"/>
</dbReference>
<evidence type="ECO:0000256" key="7">
    <source>
        <dbReference type="ARBA" id="ARBA00022842"/>
    </source>
</evidence>
<dbReference type="GO" id="GO:0030488">
    <property type="term" value="P:tRNA methylation"/>
    <property type="evidence" value="ECO:0007669"/>
    <property type="project" value="TreeGrafter"/>
</dbReference>
<evidence type="ECO:0000256" key="2">
    <source>
        <dbReference type="ARBA" id="ARBA00022490"/>
    </source>
</evidence>
<reference evidence="13 14" key="1">
    <citation type="journal article" date="2010" name="BMC Genomics">
        <title>Comparative genomics and proteomics of Helicobacter mustelae, an ulcerogenic and carcinogenic gastric pathogen.</title>
        <authorList>
            <person name="O'Toole P.W."/>
            <person name="Snelling W.J."/>
            <person name="Canchaya C."/>
            <person name="Forde B.M."/>
            <person name="Hardie K.R."/>
            <person name="Josenhans C."/>
            <person name="Graham R.L.J."/>
            <person name="McMullan G."/>
            <person name="Parkhill J."/>
            <person name="Belda E."/>
            <person name="Bentley S.D."/>
        </authorList>
    </citation>
    <scope>NUCLEOTIDE SEQUENCE [LARGE SCALE GENOMIC DNA]</scope>
    <source>
        <strain evidence="14">ATCC 43772 / LMG 18044 / NCTC 12198 / 12198</strain>
    </source>
</reference>
<dbReference type="KEGG" id="hms:HMU09450"/>
<dbReference type="AlphaFoldDB" id="D3UI79"/>
<gene>
    <name evidence="13" type="primary">thdF</name>
    <name evidence="10" type="synonym">mnmE</name>
    <name evidence="10" type="synonym">trmE</name>
    <name evidence="13" type="ordered locus">HMU09450</name>
</gene>
<dbReference type="Proteomes" id="UP000001522">
    <property type="component" value="Chromosome"/>
</dbReference>
<dbReference type="GO" id="GO:0046872">
    <property type="term" value="F:metal ion binding"/>
    <property type="evidence" value="ECO:0007669"/>
    <property type="project" value="UniProtKB-KW"/>
</dbReference>
<dbReference type="EMBL" id="FN555004">
    <property type="protein sequence ID" value="CBG40202.1"/>
    <property type="molecule type" value="Genomic_DNA"/>
</dbReference>
<comment type="cofactor">
    <cofactor evidence="10">
        <name>K(+)</name>
        <dbReference type="ChEBI" id="CHEBI:29103"/>
    </cofactor>
    <text evidence="10">Binds 1 potassium ion per subunit.</text>
</comment>
<dbReference type="CDD" id="cd14858">
    <property type="entry name" value="TrmE_N"/>
    <property type="match status" value="1"/>
</dbReference>
<dbReference type="Gene3D" id="3.30.1360.120">
    <property type="entry name" value="Probable tRNA modification gtpase trme, domain 1"/>
    <property type="match status" value="1"/>
</dbReference>
<dbReference type="CDD" id="cd04164">
    <property type="entry name" value="trmE"/>
    <property type="match status" value="1"/>
</dbReference>
<keyword evidence="2 10" id="KW-0963">Cytoplasm</keyword>
<evidence type="ECO:0000256" key="6">
    <source>
        <dbReference type="ARBA" id="ARBA00022801"/>
    </source>
</evidence>
<dbReference type="EC" id="3.6.-.-" evidence="10"/>
<dbReference type="NCBIfam" id="TIGR00450">
    <property type="entry name" value="mnmE_trmE_thdF"/>
    <property type="match status" value="1"/>
</dbReference>
<keyword evidence="7 10" id="KW-0460">Magnesium</keyword>
<dbReference type="GO" id="GO:0005829">
    <property type="term" value="C:cytosol"/>
    <property type="evidence" value="ECO:0007669"/>
    <property type="project" value="TreeGrafter"/>
</dbReference>
<dbReference type="InterPro" id="IPR027266">
    <property type="entry name" value="TrmE/GcvT-like"/>
</dbReference>
<dbReference type="InterPro" id="IPR031168">
    <property type="entry name" value="G_TrmE"/>
</dbReference>
<dbReference type="InterPro" id="IPR027417">
    <property type="entry name" value="P-loop_NTPase"/>
</dbReference>
<feature type="binding site" evidence="10">
    <location>
        <position position="441"/>
    </location>
    <ligand>
        <name>(6S)-5-formyl-5,6,7,8-tetrahydrofolate</name>
        <dbReference type="ChEBI" id="CHEBI:57457"/>
    </ligand>
</feature>
<organism evidence="13 14">
    <name type="scientific">Helicobacter mustelae (strain ATCC 43772 / CCUG 25715 / CIP 103759 / LMG 18044 / NCTC 12198 / R85-136P)</name>
    <name type="common">Campylobacter mustelae</name>
    <dbReference type="NCBI Taxonomy" id="679897"/>
    <lineage>
        <taxon>Bacteria</taxon>
        <taxon>Pseudomonadati</taxon>
        <taxon>Campylobacterota</taxon>
        <taxon>Epsilonproteobacteria</taxon>
        <taxon>Campylobacterales</taxon>
        <taxon>Helicobacteraceae</taxon>
        <taxon>Helicobacter</taxon>
    </lineage>
</organism>
<dbReference type="InterPro" id="IPR027368">
    <property type="entry name" value="MnmE_dom2"/>
</dbReference>
<keyword evidence="14" id="KW-1185">Reference proteome</keyword>
<feature type="binding site" evidence="10">
    <location>
        <position position="212"/>
    </location>
    <ligand>
        <name>K(+)</name>
        <dbReference type="ChEBI" id="CHEBI:29103"/>
    </ligand>
</feature>
<evidence type="ECO:0000256" key="1">
    <source>
        <dbReference type="ARBA" id="ARBA00011043"/>
    </source>
</evidence>
<keyword evidence="6 10" id="KW-0378">Hydrolase</keyword>
<comment type="function">
    <text evidence="10">Exhibits a very high intrinsic GTPase hydrolysis rate. Involved in the addition of a carboxymethylaminomethyl (cmnm) group at the wobble position (U34) of certain tRNAs, forming tRNA-cmnm(5)s(2)U34.</text>
</comment>
<dbReference type="FunFam" id="3.40.50.300:FF:001376">
    <property type="entry name" value="tRNA modification GTPase MnmE"/>
    <property type="match status" value="1"/>
</dbReference>
<evidence type="ECO:0000256" key="5">
    <source>
        <dbReference type="ARBA" id="ARBA00022741"/>
    </source>
</evidence>
<feature type="binding site" evidence="10">
    <location>
        <begin position="231"/>
        <end position="237"/>
    </location>
    <ligand>
        <name>GTP</name>
        <dbReference type="ChEBI" id="CHEBI:37565"/>
    </ligand>
</feature>
<dbReference type="eggNOG" id="COG0486">
    <property type="taxonomic scope" value="Bacteria"/>
</dbReference>
<comment type="subcellular location">
    <subcellularLocation>
        <location evidence="10">Cytoplasm</location>
    </subcellularLocation>
</comment>
<feature type="binding site" evidence="10">
    <location>
        <position position="236"/>
    </location>
    <ligand>
        <name>K(+)</name>
        <dbReference type="ChEBI" id="CHEBI:29103"/>
    </ligand>
</feature>
<accession>D3UI79</accession>
<keyword evidence="5 10" id="KW-0547">Nucleotide-binding</keyword>
<dbReference type="Gene3D" id="1.20.120.430">
    <property type="entry name" value="tRNA modification GTPase MnmE domain 2"/>
    <property type="match status" value="1"/>
</dbReference>
<dbReference type="HOGENOM" id="CLU_019624_4_1_7"/>
<comment type="similarity">
    <text evidence="1 10 11">Belongs to the TRAFAC class TrmE-Era-EngA-EngB-Septin-like GTPase superfamily. TrmE GTPase family.</text>
</comment>
<evidence type="ECO:0000259" key="12">
    <source>
        <dbReference type="PROSITE" id="PS51709"/>
    </source>
</evidence>
<comment type="caution">
    <text evidence="10">Lacks conserved residue(s) required for the propagation of feature annotation.</text>
</comment>
<dbReference type="InterPro" id="IPR004520">
    <property type="entry name" value="GTPase_MnmE"/>
</dbReference>
<feature type="binding site" evidence="10">
    <location>
        <position position="231"/>
    </location>
    <ligand>
        <name>K(+)</name>
        <dbReference type="ChEBI" id="CHEBI:29103"/>
    </ligand>
</feature>
<feature type="binding site" evidence="10">
    <location>
        <begin position="212"/>
        <end position="217"/>
    </location>
    <ligand>
        <name>GTP</name>
        <dbReference type="ChEBI" id="CHEBI:37565"/>
    </ligand>
</feature>
<protein>
    <recommendedName>
        <fullName evidence="10">tRNA modification GTPase MnmE</fullName>
        <ecNumber evidence="10">3.6.-.-</ecNumber>
    </recommendedName>
</protein>
<comment type="subunit">
    <text evidence="10">Homodimer. Heterotetramer of two MnmE and two MnmG subunits.</text>
</comment>
<sequence length="441" mass="49421">MGVGAIGVVRLSGKDALSITQRLTQKKEFLPRYATLCHVYDEGEVVDEVIVLYFQAPHSYTCEDVCEIQCHGGVVLAREILRLCLVNGARMATEGEFTKRAFLHGRIDFSQVQAIGNLIQAQSLQASKMMSRQLMGSLRDFVEQSRESLLRALAFSETMIDYSDEDIPEDALEELGRDISSLQKQLVQILEFSKMRSKILEGHVLCIVGKPNVGKSSLLNAILMQERAIVSNVAGTTRDTIEEVIFIDGHLVRIIDTAGIREGGDEIESIGVQRSLRAIEKSDIVLVVFDASRRLDEEDLQIIAHLDALPRKQVFAICNKNDLAPLLDVELLKGKLKGVEFFSMQTQSVGDILELKARIGQKILQEMPAQENILLTADYQIDCVTKAIATLEMAEKHLQTLELELFSYHLNDAIEQISLLTKPYNIEEMFDRMFSIFCLGK</sequence>
<evidence type="ECO:0000256" key="3">
    <source>
        <dbReference type="ARBA" id="ARBA00022694"/>
    </source>
</evidence>
<feature type="binding site" evidence="10">
    <location>
        <position position="233"/>
    </location>
    <ligand>
        <name>K(+)</name>
        <dbReference type="ChEBI" id="CHEBI:29103"/>
    </ligand>
</feature>
<evidence type="ECO:0000256" key="4">
    <source>
        <dbReference type="ARBA" id="ARBA00022723"/>
    </source>
</evidence>
<dbReference type="NCBIfam" id="TIGR00231">
    <property type="entry name" value="small_GTP"/>
    <property type="match status" value="1"/>
</dbReference>
<evidence type="ECO:0000313" key="13">
    <source>
        <dbReference type="EMBL" id="CBG40202.1"/>
    </source>
</evidence>
<dbReference type="InterPro" id="IPR005225">
    <property type="entry name" value="Small_GTP-bd"/>
</dbReference>
<dbReference type="PANTHER" id="PTHR42714">
    <property type="entry name" value="TRNA MODIFICATION GTPASE GTPBP3"/>
    <property type="match status" value="1"/>
</dbReference>
<evidence type="ECO:0000256" key="8">
    <source>
        <dbReference type="ARBA" id="ARBA00022958"/>
    </source>
</evidence>
<dbReference type="GO" id="GO:0005525">
    <property type="term" value="F:GTP binding"/>
    <property type="evidence" value="ECO:0007669"/>
    <property type="project" value="UniProtKB-UniRule"/>
</dbReference>
<dbReference type="Pfam" id="PF01926">
    <property type="entry name" value="MMR_HSR1"/>
    <property type="match status" value="1"/>
</dbReference>
<name>D3UI79_HELM1</name>
<dbReference type="Pfam" id="PF10396">
    <property type="entry name" value="TrmE_N"/>
    <property type="match status" value="1"/>
</dbReference>
<dbReference type="SUPFAM" id="SSF52540">
    <property type="entry name" value="P-loop containing nucleoside triphosphate hydrolases"/>
    <property type="match status" value="1"/>
</dbReference>
<evidence type="ECO:0000256" key="10">
    <source>
        <dbReference type="HAMAP-Rule" id="MF_00379"/>
    </source>
</evidence>
<dbReference type="GO" id="GO:0003924">
    <property type="term" value="F:GTPase activity"/>
    <property type="evidence" value="ECO:0007669"/>
    <property type="project" value="UniProtKB-UniRule"/>
</dbReference>
<dbReference type="HAMAP" id="MF_00379">
    <property type="entry name" value="GTPase_MnmE"/>
    <property type="match status" value="1"/>
</dbReference>
<dbReference type="Gene3D" id="3.40.50.300">
    <property type="entry name" value="P-loop containing nucleotide triphosphate hydrolases"/>
    <property type="match status" value="1"/>
</dbReference>
<feature type="binding site" evidence="10">
    <location>
        <position position="106"/>
    </location>
    <ligand>
        <name>(6S)-5-formyl-5,6,7,8-tetrahydrofolate</name>
        <dbReference type="ChEBI" id="CHEBI:57457"/>
    </ligand>
</feature>
<dbReference type="InterPro" id="IPR018948">
    <property type="entry name" value="GTP-bd_TrmE_N"/>
</dbReference>
<feature type="binding site" evidence="10">
    <location>
        <position position="216"/>
    </location>
    <ligand>
        <name>Mg(2+)</name>
        <dbReference type="ChEBI" id="CHEBI:18420"/>
    </ligand>
</feature>
<dbReference type="PROSITE" id="PS51709">
    <property type="entry name" value="G_TRME"/>
    <property type="match status" value="1"/>
</dbReference>
<keyword evidence="3 10" id="KW-0819">tRNA processing</keyword>
<feature type="binding site" evidence="10">
    <location>
        <position position="237"/>
    </location>
    <ligand>
        <name>Mg(2+)</name>
        <dbReference type="ChEBI" id="CHEBI:18420"/>
    </ligand>
</feature>
<dbReference type="GO" id="GO:0002098">
    <property type="term" value="P:tRNA wobble uridine modification"/>
    <property type="evidence" value="ECO:0007669"/>
    <property type="project" value="TreeGrafter"/>
</dbReference>
<keyword evidence="4 10" id="KW-0479">Metal-binding</keyword>
<dbReference type="STRING" id="679897.HMU09450"/>
<dbReference type="PRINTS" id="PR00326">
    <property type="entry name" value="GTP1OBG"/>
</dbReference>
<feature type="domain" description="TrmE-type G" evidence="12">
    <location>
        <begin position="202"/>
        <end position="364"/>
    </location>
</feature>
<dbReference type="Pfam" id="PF12631">
    <property type="entry name" value="MnmE_helical"/>
    <property type="match status" value="1"/>
</dbReference>
<evidence type="ECO:0000256" key="9">
    <source>
        <dbReference type="ARBA" id="ARBA00023134"/>
    </source>
</evidence>
<proteinExistence type="inferred from homology"/>
<dbReference type="InterPro" id="IPR006073">
    <property type="entry name" value="GTP-bd"/>
</dbReference>
<feature type="binding site" evidence="10">
    <location>
        <begin position="256"/>
        <end position="259"/>
    </location>
    <ligand>
        <name>GTP</name>
        <dbReference type="ChEBI" id="CHEBI:37565"/>
    </ligand>
</feature>
<keyword evidence="9 10" id="KW-0342">GTP-binding</keyword>
<evidence type="ECO:0000256" key="11">
    <source>
        <dbReference type="RuleBase" id="RU003313"/>
    </source>
</evidence>